<accession>A0ABP7NZ96</accession>
<comment type="caution">
    <text evidence="1">The sequence shown here is derived from an EMBL/GenBank/DDBJ whole genome shotgun (WGS) entry which is preliminary data.</text>
</comment>
<evidence type="ECO:0000313" key="2">
    <source>
        <dbReference type="Proteomes" id="UP001500034"/>
    </source>
</evidence>
<proteinExistence type="predicted"/>
<dbReference type="Proteomes" id="UP001500034">
    <property type="component" value="Unassembled WGS sequence"/>
</dbReference>
<name>A0ABP7NZ96_9ACTN</name>
<reference evidence="2" key="1">
    <citation type="journal article" date="2019" name="Int. J. Syst. Evol. Microbiol.">
        <title>The Global Catalogue of Microorganisms (GCM) 10K type strain sequencing project: providing services to taxonomists for standard genome sequencing and annotation.</title>
        <authorList>
            <consortium name="The Broad Institute Genomics Platform"/>
            <consortium name="The Broad Institute Genome Sequencing Center for Infectious Disease"/>
            <person name="Wu L."/>
            <person name="Ma J."/>
        </authorList>
    </citation>
    <scope>NUCLEOTIDE SEQUENCE [LARGE SCALE GENOMIC DNA]</scope>
    <source>
        <strain evidence="2">JCM 17027</strain>
    </source>
</reference>
<keyword evidence="2" id="KW-1185">Reference proteome</keyword>
<dbReference type="EMBL" id="BAABCQ010000009">
    <property type="protein sequence ID" value="GAA3957011.1"/>
    <property type="molecule type" value="Genomic_DNA"/>
</dbReference>
<sequence>MTDAEADWVFENVLDRAPDAFVAGGNCRCQGPARYCSLCWGGLHDDCEGFTFMYEGHVFNARFSWPPLADLRLAGRLCKKRCACTSCYPAEEQLDLFGAAT</sequence>
<evidence type="ECO:0000313" key="1">
    <source>
        <dbReference type="EMBL" id="GAA3957011.1"/>
    </source>
</evidence>
<protein>
    <submittedName>
        <fullName evidence="1">Uncharacterized protein</fullName>
    </submittedName>
</protein>
<gene>
    <name evidence="1" type="ORF">GCM10022384_07640</name>
</gene>
<organism evidence="1 2">
    <name type="scientific">Streptomyces marokkonensis</name>
    <dbReference type="NCBI Taxonomy" id="324855"/>
    <lineage>
        <taxon>Bacteria</taxon>
        <taxon>Bacillati</taxon>
        <taxon>Actinomycetota</taxon>
        <taxon>Actinomycetes</taxon>
        <taxon>Kitasatosporales</taxon>
        <taxon>Streptomycetaceae</taxon>
        <taxon>Streptomyces</taxon>
    </lineage>
</organism>
<dbReference type="RefSeq" id="WP_345589158.1">
    <property type="nucleotide sequence ID" value="NZ_BAABCQ010000009.1"/>
</dbReference>